<comment type="caution">
    <text evidence="2">The sequence shown here is derived from an EMBL/GenBank/DDBJ whole genome shotgun (WGS) entry which is preliminary data.</text>
</comment>
<dbReference type="Proteomes" id="UP001150942">
    <property type="component" value="Unassembled WGS sequence"/>
</dbReference>
<organism evidence="2 3">
    <name type="scientific">Penicillium cf. viridicatum</name>
    <dbReference type="NCBI Taxonomy" id="2972119"/>
    <lineage>
        <taxon>Eukaryota</taxon>
        <taxon>Fungi</taxon>
        <taxon>Dikarya</taxon>
        <taxon>Ascomycota</taxon>
        <taxon>Pezizomycotina</taxon>
        <taxon>Eurotiomycetes</taxon>
        <taxon>Eurotiomycetidae</taxon>
        <taxon>Eurotiales</taxon>
        <taxon>Aspergillaceae</taxon>
        <taxon>Penicillium</taxon>
    </lineage>
</organism>
<feature type="region of interest" description="Disordered" evidence="1">
    <location>
        <begin position="76"/>
        <end position="133"/>
    </location>
</feature>
<feature type="compositionally biased region" description="Pro residues" evidence="1">
    <location>
        <begin position="1"/>
        <end position="11"/>
    </location>
</feature>
<feature type="compositionally biased region" description="Basic residues" evidence="1">
    <location>
        <begin position="12"/>
        <end position="21"/>
    </location>
</feature>
<reference evidence="2" key="2">
    <citation type="journal article" date="2023" name="IMA Fungus">
        <title>Comparative genomic study of the Penicillium genus elucidates a diverse pangenome and 15 lateral gene transfer events.</title>
        <authorList>
            <person name="Petersen C."/>
            <person name="Sorensen T."/>
            <person name="Nielsen M.R."/>
            <person name="Sondergaard T.E."/>
            <person name="Sorensen J.L."/>
            <person name="Fitzpatrick D.A."/>
            <person name="Frisvad J.C."/>
            <person name="Nielsen K.L."/>
        </authorList>
    </citation>
    <scope>NUCLEOTIDE SEQUENCE</scope>
    <source>
        <strain evidence="2">IBT 20477</strain>
    </source>
</reference>
<proteinExistence type="predicted"/>
<sequence>MADFQPPPPPPNKKRKAHRGSKGNLANKKAKQAAKKAARQALLQDAEAPASDGKAAEEKDLRKEAGVLYQWMLISKPQAPRPIPLKDLPKEAEASASGDEGLPPVPVPQPLRIKLCVRPRGPVSPNKEDKDRI</sequence>
<feature type="compositionally biased region" description="Basic residues" evidence="1">
    <location>
        <begin position="28"/>
        <end position="38"/>
    </location>
</feature>
<dbReference type="EMBL" id="JAPQKQ010000005">
    <property type="protein sequence ID" value="KAJ5196960.1"/>
    <property type="molecule type" value="Genomic_DNA"/>
</dbReference>
<reference evidence="2" key="1">
    <citation type="submission" date="2022-11" db="EMBL/GenBank/DDBJ databases">
        <authorList>
            <person name="Petersen C."/>
        </authorList>
    </citation>
    <scope>NUCLEOTIDE SEQUENCE</scope>
    <source>
        <strain evidence="2">IBT 20477</strain>
    </source>
</reference>
<accession>A0A9W9MC29</accession>
<gene>
    <name evidence="2" type="ORF">N7449_007439</name>
</gene>
<feature type="region of interest" description="Disordered" evidence="1">
    <location>
        <begin position="1"/>
        <end position="59"/>
    </location>
</feature>
<keyword evidence="3" id="KW-1185">Reference proteome</keyword>
<dbReference type="OrthoDB" id="10572800at2759"/>
<evidence type="ECO:0000313" key="3">
    <source>
        <dbReference type="Proteomes" id="UP001150942"/>
    </source>
</evidence>
<dbReference type="AlphaFoldDB" id="A0A9W9MC29"/>
<name>A0A9W9MC29_9EURO</name>
<evidence type="ECO:0000313" key="2">
    <source>
        <dbReference type="EMBL" id="KAJ5196960.1"/>
    </source>
</evidence>
<evidence type="ECO:0000256" key="1">
    <source>
        <dbReference type="SAM" id="MobiDB-lite"/>
    </source>
</evidence>
<protein>
    <submittedName>
        <fullName evidence="2">Uncharacterized protein</fullName>
    </submittedName>
</protein>